<proteinExistence type="predicted"/>
<comment type="caution">
    <text evidence="2">The sequence shown here is derived from an EMBL/GenBank/DDBJ whole genome shotgun (WGS) entry which is preliminary data.</text>
</comment>
<keyword evidence="3" id="KW-1185">Reference proteome</keyword>
<keyword evidence="1" id="KW-0812">Transmembrane</keyword>
<evidence type="ECO:0000313" key="3">
    <source>
        <dbReference type="Proteomes" id="UP000252254"/>
    </source>
</evidence>
<evidence type="ECO:0000256" key="1">
    <source>
        <dbReference type="SAM" id="Phobius"/>
    </source>
</evidence>
<feature type="transmembrane region" description="Helical" evidence="1">
    <location>
        <begin position="12"/>
        <end position="30"/>
    </location>
</feature>
<sequence length="72" mass="8599">MNYWRWNSKKKFLWNLIQVPIVIILITIISNSDYVSPLKSKLVISLLVLITILSLVYNYIKMKNCDRNEKKK</sequence>
<dbReference type="AlphaFoldDB" id="A0A366DUE8"/>
<feature type="transmembrane region" description="Helical" evidence="1">
    <location>
        <begin position="42"/>
        <end position="60"/>
    </location>
</feature>
<dbReference type="Proteomes" id="UP000252254">
    <property type="component" value="Unassembled WGS sequence"/>
</dbReference>
<organism evidence="2 3">
    <name type="scientific">Paraliobacillus ryukyuensis</name>
    <dbReference type="NCBI Taxonomy" id="200904"/>
    <lineage>
        <taxon>Bacteria</taxon>
        <taxon>Bacillati</taxon>
        <taxon>Bacillota</taxon>
        <taxon>Bacilli</taxon>
        <taxon>Bacillales</taxon>
        <taxon>Bacillaceae</taxon>
        <taxon>Paraliobacillus</taxon>
    </lineage>
</organism>
<reference evidence="2 3" key="1">
    <citation type="submission" date="2018-06" db="EMBL/GenBank/DDBJ databases">
        <title>Genomic Encyclopedia of Type Strains, Phase IV (KMG-IV): sequencing the most valuable type-strain genomes for metagenomic binning, comparative biology and taxonomic classification.</title>
        <authorList>
            <person name="Goeker M."/>
        </authorList>
    </citation>
    <scope>NUCLEOTIDE SEQUENCE [LARGE SCALE GENOMIC DNA]</scope>
    <source>
        <strain evidence="2 3">DSM 15140</strain>
    </source>
</reference>
<evidence type="ECO:0000313" key="2">
    <source>
        <dbReference type="EMBL" id="RBO93535.1"/>
    </source>
</evidence>
<keyword evidence="1" id="KW-0472">Membrane</keyword>
<keyword evidence="1" id="KW-1133">Transmembrane helix</keyword>
<protein>
    <submittedName>
        <fullName evidence="2">Uncharacterized protein</fullName>
    </submittedName>
</protein>
<dbReference type="EMBL" id="QNRI01000011">
    <property type="protein sequence ID" value="RBO93535.1"/>
    <property type="molecule type" value="Genomic_DNA"/>
</dbReference>
<accession>A0A366DUE8</accession>
<gene>
    <name evidence="2" type="ORF">DES48_11145</name>
</gene>
<name>A0A366DUE8_9BACI</name>